<dbReference type="SUPFAM" id="SSF54593">
    <property type="entry name" value="Glyoxalase/Bleomycin resistance protein/Dihydroxybiphenyl dioxygenase"/>
    <property type="match status" value="1"/>
</dbReference>
<organism evidence="1 2">
    <name type="scientific">Rhamnella rubrinervis</name>
    <dbReference type="NCBI Taxonomy" id="2594499"/>
    <lineage>
        <taxon>Eukaryota</taxon>
        <taxon>Viridiplantae</taxon>
        <taxon>Streptophyta</taxon>
        <taxon>Embryophyta</taxon>
        <taxon>Tracheophyta</taxon>
        <taxon>Spermatophyta</taxon>
        <taxon>Magnoliopsida</taxon>
        <taxon>eudicotyledons</taxon>
        <taxon>Gunneridae</taxon>
        <taxon>Pentapetalae</taxon>
        <taxon>rosids</taxon>
        <taxon>fabids</taxon>
        <taxon>Rosales</taxon>
        <taxon>Rhamnaceae</taxon>
        <taxon>rhamnoid group</taxon>
        <taxon>Rhamneae</taxon>
        <taxon>Rhamnella</taxon>
    </lineage>
</organism>
<keyword evidence="2" id="KW-1185">Reference proteome</keyword>
<dbReference type="Gene3D" id="3.10.180.10">
    <property type="entry name" value="2,3-Dihydroxybiphenyl 1,2-Dioxygenase, domain 1"/>
    <property type="match status" value="1"/>
</dbReference>
<evidence type="ECO:0008006" key="3">
    <source>
        <dbReference type="Google" id="ProtNLM"/>
    </source>
</evidence>
<dbReference type="Proteomes" id="UP000796880">
    <property type="component" value="Unassembled WGS sequence"/>
</dbReference>
<name>A0A8K0DYE2_9ROSA</name>
<dbReference type="InterPro" id="IPR029068">
    <property type="entry name" value="Glyas_Bleomycin-R_OHBP_Dase"/>
</dbReference>
<proteinExistence type="predicted"/>
<evidence type="ECO:0000313" key="2">
    <source>
        <dbReference type="Proteomes" id="UP000796880"/>
    </source>
</evidence>
<dbReference type="EMBL" id="VOIH02000010">
    <property type="protein sequence ID" value="KAF3436065.1"/>
    <property type="molecule type" value="Genomic_DNA"/>
</dbReference>
<gene>
    <name evidence="1" type="ORF">FNV43_RR23157</name>
</gene>
<sequence>MPDVAHWPSVSFRTKPLVAARPKELLPVVAMAKPVVEEPKEEQDPELRPRLLVPVTDRNVGKAAVTFYKEGFGIDEVRRTFKIDIGRFYSNIVDNFIAELDFGGQIMVIHEGPFETETDGIRGFQFLSTPKPDEFVAQAVNAGALAEQIVPGLFGLVCRIKDPLGIVWQICTDEEEPFNTRPFLPQQELN</sequence>
<dbReference type="AlphaFoldDB" id="A0A8K0DYE2"/>
<reference evidence="1" key="1">
    <citation type="submission" date="2020-03" db="EMBL/GenBank/DDBJ databases">
        <title>A high-quality chromosome-level genome assembly of a woody plant with both climbing and erect habits, Rhamnella rubrinervis.</title>
        <authorList>
            <person name="Lu Z."/>
            <person name="Yang Y."/>
            <person name="Zhu X."/>
            <person name="Sun Y."/>
        </authorList>
    </citation>
    <scope>NUCLEOTIDE SEQUENCE</scope>
    <source>
        <strain evidence="1">BYM</strain>
        <tissue evidence="1">Leaf</tissue>
    </source>
</reference>
<accession>A0A8K0DYE2</accession>
<comment type="caution">
    <text evidence="1">The sequence shown here is derived from an EMBL/GenBank/DDBJ whole genome shotgun (WGS) entry which is preliminary data.</text>
</comment>
<protein>
    <recommendedName>
        <fullName evidence="3">VOC domain-containing protein</fullName>
    </recommendedName>
</protein>
<evidence type="ECO:0000313" key="1">
    <source>
        <dbReference type="EMBL" id="KAF3436065.1"/>
    </source>
</evidence>